<evidence type="ECO:0000259" key="2">
    <source>
        <dbReference type="Pfam" id="PF14111"/>
    </source>
</evidence>
<sequence length="217" mass="24545">MEEDIVGLTLQDDEDEALILMASVVCFNAMRTIMANLWNLIWGICISDLGEKRFLFRFYIEMDIVLVIQGNLWTFINHLLVFHRLEKGEDPLQVSLHFVDFWVQVHDILVGFYNEQLARQFETFLGKFLDYDSKALAFGLKKILAMPHRILAQTNVWLRDVPTVGIPLSGGLLDSILYTTSSSSTSTFVQLVNINLGISLGGVGNSRALENKSNTDD</sequence>
<dbReference type="Proteomes" id="UP000593560">
    <property type="component" value="Unassembled WGS sequence"/>
</dbReference>
<dbReference type="InterPro" id="IPR025558">
    <property type="entry name" value="DUF4283"/>
</dbReference>
<dbReference type="AlphaFoldDB" id="A0A7J9GKD2"/>
<dbReference type="Pfam" id="PF14111">
    <property type="entry name" value="DUF4283"/>
    <property type="match status" value="1"/>
</dbReference>
<dbReference type="EMBL" id="JABFAD010000005">
    <property type="protein sequence ID" value="MBA0798022.1"/>
    <property type="molecule type" value="Genomic_DNA"/>
</dbReference>
<feature type="domain" description="DUF4283" evidence="2">
    <location>
        <begin position="27"/>
        <end position="91"/>
    </location>
</feature>
<dbReference type="PANTHER" id="PTHR31286:SF153">
    <property type="entry name" value="DUF4283 DOMAIN PROTEIN"/>
    <property type="match status" value="1"/>
</dbReference>
<keyword evidence="4" id="KW-1185">Reference proteome</keyword>
<evidence type="ECO:0000256" key="1">
    <source>
        <dbReference type="SAM" id="Phobius"/>
    </source>
</evidence>
<keyword evidence="1" id="KW-0472">Membrane</keyword>
<organism evidence="3 4">
    <name type="scientific">Gossypium harknessii</name>
    <dbReference type="NCBI Taxonomy" id="34285"/>
    <lineage>
        <taxon>Eukaryota</taxon>
        <taxon>Viridiplantae</taxon>
        <taxon>Streptophyta</taxon>
        <taxon>Embryophyta</taxon>
        <taxon>Tracheophyta</taxon>
        <taxon>Spermatophyta</taxon>
        <taxon>Magnoliopsida</taxon>
        <taxon>eudicotyledons</taxon>
        <taxon>Gunneridae</taxon>
        <taxon>Pentapetalae</taxon>
        <taxon>rosids</taxon>
        <taxon>malvids</taxon>
        <taxon>Malvales</taxon>
        <taxon>Malvaceae</taxon>
        <taxon>Malvoideae</taxon>
        <taxon>Gossypium</taxon>
    </lineage>
</organism>
<name>A0A7J9GKD2_9ROSI</name>
<dbReference type="OrthoDB" id="1000599at2759"/>
<evidence type="ECO:0000313" key="4">
    <source>
        <dbReference type="Proteomes" id="UP000593560"/>
    </source>
</evidence>
<keyword evidence="1" id="KW-1133">Transmembrane helix</keyword>
<dbReference type="InterPro" id="IPR040256">
    <property type="entry name" value="At4g02000-like"/>
</dbReference>
<reference evidence="3 4" key="1">
    <citation type="journal article" date="2019" name="Genome Biol. Evol.">
        <title>Insights into the evolution of the New World diploid cottons (Gossypium, subgenus Houzingenia) based on genome sequencing.</title>
        <authorList>
            <person name="Grover C.E."/>
            <person name="Arick M.A. 2nd"/>
            <person name="Thrash A."/>
            <person name="Conover J.L."/>
            <person name="Sanders W.S."/>
            <person name="Peterson D.G."/>
            <person name="Frelichowski J.E."/>
            <person name="Scheffler J.A."/>
            <person name="Scheffler B.E."/>
            <person name="Wendel J.F."/>
        </authorList>
    </citation>
    <scope>NUCLEOTIDE SEQUENCE [LARGE SCALE GENOMIC DNA]</scope>
    <source>
        <strain evidence="3">0</strain>
        <tissue evidence="3">Leaf</tissue>
    </source>
</reference>
<accession>A0A7J9GKD2</accession>
<gene>
    <name evidence="3" type="ORF">Gohar_008659</name>
</gene>
<dbReference type="PANTHER" id="PTHR31286">
    <property type="entry name" value="GLYCINE-RICH CELL WALL STRUCTURAL PROTEIN 1.8-LIKE"/>
    <property type="match status" value="1"/>
</dbReference>
<evidence type="ECO:0000313" key="3">
    <source>
        <dbReference type="EMBL" id="MBA0798022.1"/>
    </source>
</evidence>
<proteinExistence type="predicted"/>
<protein>
    <recommendedName>
        <fullName evidence="2">DUF4283 domain-containing protein</fullName>
    </recommendedName>
</protein>
<comment type="caution">
    <text evidence="3">The sequence shown here is derived from an EMBL/GenBank/DDBJ whole genome shotgun (WGS) entry which is preliminary data.</text>
</comment>
<keyword evidence="1" id="KW-0812">Transmembrane</keyword>
<feature type="transmembrane region" description="Helical" evidence="1">
    <location>
        <begin position="17"/>
        <end position="42"/>
    </location>
</feature>
<feature type="transmembrane region" description="Helical" evidence="1">
    <location>
        <begin position="54"/>
        <end position="76"/>
    </location>
</feature>